<proteinExistence type="predicted"/>
<keyword evidence="2" id="KW-1185">Reference proteome</keyword>
<reference evidence="1 2" key="1">
    <citation type="journal article" date="2009" name="Stand. Genomic Sci.">
        <title>Complete genome sequence of Catenulispora acidiphila type strain (ID 139908).</title>
        <authorList>
            <person name="Copeland A."/>
            <person name="Lapidus A."/>
            <person name="Glavina Del Rio T."/>
            <person name="Nolan M."/>
            <person name="Lucas S."/>
            <person name="Chen F."/>
            <person name="Tice H."/>
            <person name="Cheng J.F."/>
            <person name="Bruce D."/>
            <person name="Goodwin L."/>
            <person name="Pitluck S."/>
            <person name="Mikhailova N."/>
            <person name="Pati A."/>
            <person name="Ivanova N."/>
            <person name="Mavromatis K."/>
            <person name="Chen A."/>
            <person name="Palaniappan K."/>
            <person name="Chain P."/>
            <person name="Land M."/>
            <person name="Hauser L."/>
            <person name="Chang Y.J."/>
            <person name="Jeffries C.D."/>
            <person name="Chertkov O."/>
            <person name="Brettin T."/>
            <person name="Detter J.C."/>
            <person name="Han C."/>
            <person name="Ali Z."/>
            <person name="Tindall B.J."/>
            <person name="Goker M."/>
            <person name="Bristow J."/>
            <person name="Eisen J.A."/>
            <person name="Markowitz V."/>
            <person name="Hugenholtz P."/>
            <person name="Kyrpides N.C."/>
            <person name="Klenk H.P."/>
        </authorList>
    </citation>
    <scope>NUCLEOTIDE SEQUENCE [LARGE SCALE GENOMIC DNA]</scope>
    <source>
        <strain evidence="2">DSM 44928 / JCM 14897 / NBRC 102108 / NRRL B-24433 / ID139908</strain>
    </source>
</reference>
<dbReference type="Gene3D" id="3.40.50.1010">
    <property type="entry name" value="5'-nuclease"/>
    <property type="match status" value="1"/>
</dbReference>
<dbReference type="HOGENOM" id="CLU_2913956_0_0_11"/>
<evidence type="ECO:0008006" key="3">
    <source>
        <dbReference type="Google" id="ProtNLM"/>
    </source>
</evidence>
<dbReference type="STRING" id="479433.Caci_8949"/>
<dbReference type="AlphaFoldDB" id="C7Q404"/>
<dbReference type="eggNOG" id="COG1487">
    <property type="taxonomic scope" value="Bacteria"/>
</dbReference>
<protein>
    <recommendedName>
        <fullName evidence="3">PilT protein domain protein</fullName>
    </recommendedName>
</protein>
<name>C7Q404_CATAD</name>
<sequence length="61" mass="6605">MAGFLAPFKLTLTSQHRSAGPVDRLVCATAVHHGLTVLHVDHDSVTVAGVLPEFQQRDIRS</sequence>
<evidence type="ECO:0000313" key="2">
    <source>
        <dbReference type="Proteomes" id="UP000000851"/>
    </source>
</evidence>
<dbReference type="KEGG" id="cai:Caci_8949"/>
<dbReference type="InParanoid" id="C7Q404"/>
<dbReference type="EMBL" id="CP001700">
    <property type="protein sequence ID" value="ACU77762.1"/>
    <property type="molecule type" value="Genomic_DNA"/>
</dbReference>
<evidence type="ECO:0000313" key="1">
    <source>
        <dbReference type="EMBL" id="ACU77762.1"/>
    </source>
</evidence>
<organism evidence="1 2">
    <name type="scientific">Catenulispora acidiphila (strain DSM 44928 / JCM 14897 / NBRC 102108 / NRRL B-24433 / ID139908)</name>
    <dbReference type="NCBI Taxonomy" id="479433"/>
    <lineage>
        <taxon>Bacteria</taxon>
        <taxon>Bacillati</taxon>
        <taxon>Actinomycetota</taxon>
        <taxon>Actinomycetes</taxon>
        <taxon>Catenulisporales</taxon>
        <taxon>Catenulisporaceae</taxon>
        <taxon>Catenulispora</taxon>
    </lineage>
</organism>
<gene>
    <name evidence="1" type="ordered locus">Caci_8949</name>
</gene>
<dbReference type="Proteomes" id="UP000000851">
    <property type="component" value="Chromosome"/>
</dbReference>
<accession>C7Q404</accession>